<protein>
    <submittedName>
        <fullName evidence="1">Uncharacterized protein</fullName>
    </submittedName>
</protein>
<evidence type="ECO:0000313" key="2">
    <source>
        <dbReference type="Proteomes" id="UP000000305"/>
    </source>
</evidence>
<organism evidence="1 2">
    <name type="scientific">Daphnia pulex</name>
    <name type="common">Water flea</name>
    <dbReference type="NCBI Taxonomy" id="6669"/>
    <lineage>
        <taxon>Eukaryota</taxon>
        <taxon>Metazoa</taxon>
        <taxon>Ecdysozoa</taxon>
        <taxon>Arthropoda</taxon>
        <taxon>Crustacea</taxon>
        <taxon>Branchiopoda</taxon>
        <taxon>Diplostraca</taxon>
        <taxon>Cladocera</taxon>
        <taxon>Anomopoda</taxon>
        <taxon>Daphniidae</taxon>
        <taxon>Daphnia</taxon>
    </lineage>
</organism>
<accession>E9G6J0</accession>
<dbReference type="EMBL" id="GL732533">
    <property type="protein sequence ID" value="EFX84983.1"/>
    <property type="molecule type" value="Genomic_DNA"/>
</dbReference>
<dbReference type="AlphaFoldDB" id="E9G6J0"/>
<evidence type="ECO:0000313" key="1">
    <source>
        <dbReference type="EMBL" id="EFX84983.1"/>
    </source>
</evidence>
<reference evidence="1 2" key="1">
    <citation type="journal article" date="2011" name="Science">
        <title>The ecoresponsive genome of Daphnia pulex.</title>
        <authorList>
            <person name="Colbourne J.K."/>
            <person name="Pfrender M.E."/>
            <person name="Gilbert D."/>
            <person name="Thomas W.K."/>
            <person name="Tucker A."/>
            <person name="Oakley T.H."/>
            <person name="Tokishita S."/>
            <person name="Aerts A."/>
            <person name="Arnold G.J."/>
            <person name="Basu M.K."/>
            <person name="Bauer D.J."/>
            <person name="Caceres C.E."/>
            <person name="Carmel L."/>
            <person name="Casola C."/>
            <person name="Choi J.H."/>
            <person name="Detter J.C."/>
            <person name="Dong Q."/>
            <person name="Dusheyko S."/>
            <person name="Eads B.D."/>
            <person name="Frohlich T."/>
            <person name="Geiler-Samerotte K.A."/>
            <person name="Gerlach D."/>
            <person name="Hatcher P."/>
            <person name="Jogdeo S."/>
            <person name="Krijgsveld J."/>
            <person name="Kriventseva E.V."/>
            <person name="Kultz D."/>
            <person name="Laforsch C."/>
            <person name="Lindquist E."/>
            <person name="Lopez J."/>
            <person name="Manak J.R."/>
            <person name="Muller J."/>
            <person name="Pangilinan J."/>
            <person name="Patwardhan R.P."/>
            <person name="Pitluck S."/>
            <person name="Pritham E.J."/>
            <person name="Rechtsteiner A."/>
            <person name="Rho M."/>
            <person name="Rogozin I.B."/>
            <person name="Sakarya O."/>
            <person name="Salamov A."/>
            <person name="Schaack S."/>
            <person name="Shapiro H."/>
            <person name="Shiga Y."/>
            <person name="Skalitzky C."/>
            <person name="Smith Z."/>
            <person name="Souvorov A."/>
            <person name="Sung W."/>
            <person name="Tang Z."/>
            <person name="Tsuchiya D."/>
            <person name="Tu H."/>
            <person name="Vos H."/>
            <person name="Wang M."/>
            <person name="Wolf Y.I."/>
            <person name="Yamagata H."/>
            <person name="Yamada T."/>
            <person name="Ye Y."/>
            <person name="Shaw J.R."/>
            <person name="Andrews J."/>
            <person name="Crease T.J."/>
            <person name="Tang H."/>
            <person name="Lucas S.M."/>
            <person name="Robertson H.M."/>
            <person name="Bork P."/>
            <person name="Koonin E.V."/>
            <person name="Zdobnov E.M."/>
            <person name="Grigoriev I.V."/>
            <person name="Lynch M."/>
            <person name="Boore J.L."/>
        </authorList>
    </citation>
    <scope>NUCLEOTIDE SEQUENCE [LARGE SCALE GENOMIC DNA]</scope>
</reference>
<proteinExistence type="predicted"/>
<name>E9G6J0_DAPPU</name>
<dbReference type="KEGG" id="dpx:DAPPUDRAFT_314551"/>
<dbReference type="Proteomes" id="UP000000305">
    <property type="component" value="Unassembled WGS sequence"/>
</dbReference>
<keyword evidence="2" id="KW-1185">Reference proteome</keyword>
<dbReference type="InParanoid" id="E9G6J0"/>
<sequence>MILRIKAKDVAHKLSMCSMIDAYVRIGKLNEYFKKIRPKKLTRLWNHCRQ</sequence>
<gene>
    <name evidence="1" type="ORF">DAPPUDRAFT_314551</name>
</gene>
<dbReference type="HOGENOM" id="CLU_3126443_0_0_1"/>